<keyword evidence="5" id="KW-0521">NADP</keyword>
<comment type="similarity">
    <text evidence="1">Belongs to the carotenoid/retinoid oxidoreductase family. CrtISO subfamily.</text>
</comment>
<dbReference type="EnsemblMetazoa" id="CapteT174975">
    <property type="protein sequence ID" value="CapteP174975"/>
    <property type="gene ID" value="CapteG174975"/>
</dbReference>
<keyword evidence="3" id="KW-0732">Signal</keyword>
<evidence type="ECO:0000256" key="5">
    <source>
        <dbReference type="ARBA" id="ARBA00022857"/>
    </source>
</evidence>
<evidence type="ECO:0000256" key="4">
    <source>
        <dbReference type="ARBA" id="ARBA00022827"/>
    </source>
</evidence>
<keyword evidence="2" id="KW-0285">Flavoprotein</keyword>
<evidence type="ECO:0000256" key="6">
    <source>
        <dbReference type="ARBA" id="ARBA00023027"/>
    </source>
</evidence>
<dbReference type="EMBL" id="AMQN01003192">
    <property type="status" value="NOT_ANNOTATED_CDS"/>
    <property type="molecule type" value="Genomic_DNA"/>
</dbReference>
<dbReference type="OMA" id="EPWHPGK"/>
<dbReference type="STRING" id="283909.R7T8D3"/>
<evidence type="ECO:0000313" key="9">
    <source>
        <dbReference type="EMBL" id="ELT89885.1"/>
    </source>
</evidence>
<evidence type="ECO:0000256" key="2">
    <source>
        <dbReference type="ARBA" id="ARBA00022630"/>
    </source>
</evidence>
<proteinExistence type="inferred from homology"/>
<reference evidence="11" key="1">
    <citation type="submission" date="2012-12" db="EMBL/GenBank/DDBJ databases">
        <authorList>
            <person name="Hellsten U."/>
            <person name="Grimwood J."/>
            <person name="Chapman J.A."/>
            <person name="Shapiro H."/>
            <person name="Aerts A."/>
            <person name="Otillar R.P."/>
            <person name="Terry A.Y."/>
            <person name="Boore J.L."/>
            <person name="Simakov O."/>
            <person name="Marletaz F."/>
            <person name="Cho S.-J."/>
            <person name="Edsinger-Gonzales E."/>
            <person name="Havlak P."/>
            <person name="Kuo D.-H."/>
            <person name="Larsson T."/>
            <person name="Lv J."/>
            <person name="Arendt D."/>
            <person name="Savage R."/>
            <person name="Osoegawa K."/>
            <person name="de Jong P."/>
            <person name="Lindberg D.R."/>
            <person name="Seaver E.C."/>
            <person name="Weisblat D.A."/>
            <person name="Putnam N.H."/>
            <person name="Grigoriev I.V."/>
            <person name="Rokhsar D.S."/>
        </authorList>
    </citation>
    <scope>NUCLEOTIDE SEQUENCE</scope>
    <source>
        <strain evidence="11">I ESC-2004</strain>
    </source>
</reference>
<gene>
    <name evidence="9" type="ORF">CAPTEDRAFT_174975</name>
</gene>
<protein>
    <recommendedName>
        <fullName evidence="8">Amine oxidase domain-containing protein</fullName>
    </recommendedName>
</protein>
<dbReference type="InterPro" id="IPR036188">
    <property type="entry name" value="FAD/NAD-bd_sf"/>
</dbReference>
<dbReference type="Pfam" id="PF01593">
    <property type="entry name" value="Amino_oxidase"/>
    <property type="match status" value="1"/>
</dbReference>
<evidence type="ECO:0000256" key="7">
    <source>
        <dbReference type="SAM" id="Phobius"/>
    </source>
</evidence>
<keyword evidence="7" id="KW-0472">Membrane</keyword>
<keyword evidence="11" id="KW-1185">Reference proteome</keyword>
<dbReference type="OrthoDB" id="38045at2759"/>
<dbReference type="InterPro" id="IPR002937">
    <property type="entry name" value="Amino_oxidase"/>
</dbReference>
<reference evidence="10" key="3">
    <citation type="submission" date="2015-06" db="UniProtKB">
        <authorList>
            <consortium name="EnsemblMetazoa"/>
        </authorList>
    </citation>
    <scope>IDENTIFICATION</scope>
</reference>
<dbReference type="HOGENOM" id="CLU_019722_1_0_1"/>
<evidence type="ECO:0000256" key="3">
    <source>
        <dbReference type="ARBA" id="ARBA00022729"/>
    </source>
</evidence>
<reference evidence="9 11" key="2">
    <citation type="journal article" date="2013" name="Nature">
        <title>Insights into bilaterian evolution from three spiralian genomes.</title>
        <authorList>
            <person name="Simakov O."/>
            <person name="Marletaz F."/>
            <person name="Cho S.J."/>
            <person name="Edsinger-Gonzales E."/>
            <person name="Havlak P."/>
            <person name="Hellsten U."/>
            <person name="Kuo D.H."/>
            <person name="Larsson T."/>
            <person name="Lv J."/>
            <person name="Arendt D."/>
            <person name="Savage R."/>
            <person name="Osoegawa K."/>
            <person name="de Jong P."/>
            <person name="Grimwood J."/>
            <person name="Chapman J.A."/>
            <person name="Shapiro H."/>
            <person name="Aerts A."/>
            <person name="Otillar R.P."/>
            <person name="Terry A.Y."/>
            <person name="Boore J.L."/>
            <person name="Grigoriev I.V."/>
            <person name="Lindberg D.R."/>
            <person name="Seaver E.C."/>
            <person name="Weisblat D.A."/>
            <person name="Putnam N.H."/>
            <person name="Rokhsar D.S."/>
        </authorList>
    </citation>
    <scope>NUCLEOTIDE SEQUENCE</scope>
    <source>
        <strain evidence="9 11">I ESC-2004</strain>
    </source>
</reference>
<evidence type="ECO:0000313" key="10">
    <source>
        <dbReference type="EnsemblMetazoa" id="CapteP174975"/>
    </source>
</evidence>
<evidence type="ECO:0000313" key="11">
    <source>
        <dbReference type="Proteomes" id="UP000014760"/>
    </source>
</evidence>
<evidence type="ECO:0000259" key="8">
    <source>
        <dbReference type="Pfam" id="PF01593"/>
    </source>
</evidence>
<dbReference type="Gene3D" id="3.50.50.60">
    <property type="entry name" value="FAD/NAD(P)-binding domain"/>
    <property type="match status" value="2"/>
</dbReference>
<sequence>MALLGGVLEYLVAHPGLVVSLFLLYVFIYVLSILLSGRKPGRNPFRTDSARKPKELVTDQATRDQRLKQGFLPKKVPENVDAIVVGSGIGGLTSAAVLAKAGKKVLVLEQHDQAGGCCHTFIDKGFEFDVGIHYIGEMRSNTVGRLLVEQITDGQLQWVDLIDDFDVVAIGKAGEQKMIPFRTGNWKIWRENLVKHFPEEEVAIDKYMAMLKECRKSTLGLVLAKVMNKWVVRFLVNTGLIHWMTKYFKIARRSLKEVVEEVTDNKDLQCVFSYSFGDYGTVPSSASFAMHAALINHYMYGASYPRGGSSEIAHSIIPVIEKAGGKVLVRAKVTEILFDEAGKTKGVRVGRSSGDVDIFAPIVISDAGAVNTFKSLVPKEIAAKSSITELIGSRVTSGVGCMSVFIGLNGTCEELKIKPQNFWSFNNNQIDQSARDYLKLSAEEVMEADVPLMFISFPSSKDPTFNDRYPGKTVCEIITLAKWEWFSQWKDGRVMKRGSDYDAVKNAIGERMWQQALGIFPQLKDKVAYFDVASPATNNWYLNSPKGEIYGLDHTKERFGDPDIAMRLRAETGIPGLYMAGQDAFACGFMGAMFGGLFAAGKVLNRNLYDDLLRLKKLVGKTK</sequence>
<dbReference type="PANTHER" id="PTHR46091:SF3">
    <property type="entry name" value="AMINE OXIDASE DOMAIN-CONTAINING PROTEIN"/>
    <property type="match status" value="1"/>
</dbReference>
<keyword evidence="7" id="KW-1133">Transmembrane helix</keyword>
<name>R7T8D3_CAPTE</name>
<dbReference type="PANTHER" id="PTHR46091">
    <property type="entry name" value="BLR7054 PROTEIN"/>
    <property type="match status" value="1"/>
</dbReference>
<feature type="domain" description="Amine oxidase" evidence="8">
    <location>
        <begin position="89"/>
        <end position="471"/>
    </location>
</feature>
<keyword evidence="7" id="KW-0812">Transmembrane</keyword>
<dbReference type="GO" id="GO:0016491">
    <property type="term" value="F:oxidoreductase activity"/>
    <property type="evidence" value="ECO:0007669"/>
    <property type="project" value="InterPro"/>
</dbReference>
<dbReference type="EMBL" id="KB311138">
    <property type="protein sequence ID" value="ELT89885.1"/>
    <property type="molecule type" value="Genomic_DNA"/>
</dbReference>
<organism evidence="9">
    <name type="scientific">Capitella teleta</name>
    <name type="common">Polychaete worm</name>
    <dbReference type="NCBI Taxonomy" id="283909"/>
    <lineage>
        <taxon>Eukaryota</taxon>
        <taxon>Metazoa</taxon>
        <taxon>Spiralia</taxon>
        <taxon>Lophotrochozoa</taxon>
        <taxon>Annelida</taxon>
        <taxon>Polychaeta</taxon>
        <taxon>Sedentaria</taxon>
        <taxon>Scolecida</taxon>
        <taxon>Capitellidae</taxon>
        <taxon>Capitella</taxon>
    </lineage>
</organism>
<dbReference type="InterPro" id="IPR052206">
    <property type="entry name" value="Retinol_saturase"/>
</dbReference>
<feature type="transmembrane region" description="Helical" evidence="7">
    <location>
        <begin position="12"/>
        <end position="36"/>
    </location>
</feature>
<evidence type="ECO:0000256" key="1">
    <source>
        <dbReference type="ARBA" id="ARBA00005855"/>
    </source>
</evidence>
<dbReference type="AlphaFoldDB" id="R7T8D3"/>
<dbReference type="SUPFAM" id="SSF51905">
    <property type="entry name" value="FAD/NAD(P)-binding domain"/>
    <property type="match status" value="1"/>
</dbReference>
<accession>R7T8D3</accession>
<keyword evidence="4" id="KW-0274">FAD</keyword>
<dbReference type="Proteomes" id="UP000014760">
    <property type="component" value="Unassembled WGS sequence"/>
</dbReference>
<keyword evidence="6" id="KW-0520">NAD</keyword>